<organism evidence="1 2">
    <name type="scientific">Streptococcus phage phiARI0468-1</name>
    <dbReference type="NCBI Taxonomy" id="1701827"/>
    <lineage>
        <taxon>Viruses</taxon>
        <taxon>Duplodnaviria</taxon>
        <taxon>Heunggongvirae</taxon>
        <taxon>Uroviricota</taxon>
        <taxon>Caudoviricetes</taxon>
        <taxon>Ferrettivirinae</taxon>
        <taxon>Hinxtonvirus</taxon>
        <taxon>Hinxtonvirus ARI04681</taxon>
    </lineage>
</organism>
<evidence type="ECO:0000313" key="1">
    <source>
        <dbReference type="EMBL" id="ALA47021.1"/>
    </source>
</evidence>
<dbReference type="EMBL" id="KT337355">
    <property type="protein sequence ID" value="ALA47021.1"/>
    <property type="molecule type" value="Genomic_DNA"/>
</dbReference>
<dbReference type="KEGG" id="vg:30308733"/>
<dbReference type="RefSeq" id="YP_009323510.1">
    <property type="nucleotide sequence ID" value="NC_031929.1"/>
</dbReference>
<dbReference type="OrthoDB" id="34852at10239"/>
<keyword evidence="2" id="KW-1185">Reference proteome</keyword>
<dbReference type="Proteomes" id="UP000202889">
    <property type="component" value="Segment"/>
</dbReference>
<name>A0A141DZW2_9CAUD</name>
<evidence type="ECO:0000313" key="2">
    <source>
        <dbReference type="Proteomes" id="UP000202889"/>
    </source>
</evidence>
<protein>
    <submittedName>
        <fullName evidence="1">Uncharacterized protein</fullName>
    </submittedName>
</protein>
<gene>
    <name evidence="1" type="ORF">phiARI0468-1_39</name>
</gene>
<proteinExistence type="predicted"/>
<dbReference type="GeneID" id="30308733"/>
<accession>A0A141DZW2</accession>
<reference evidence="1 2" key="1">
    <citation type="journal article" date="2016" name="PLoS Biol.">
        <title>Horizontal DNA Transfer Mechanisms of Bacteria as Weapons of Intragenomic Conflict.</title>
        <authorList>
            <person name="Croucher N.J."/>
            <person name="Mostowy R."/>
            <person name="Wymant C."/>
            <person name="Turner P."/>
            <person name="Bentley S.D."/>
            <person name="Fraser C."/>
        </authorList>
    </citation>
    <scope>NUCLEOTIDE SEQUENCE [LARGE SCALE GENOMIC DNA]</scope>
</reference>
<sequence length="76" mass="9031">MTQMTNKGKSFIRAEISEKQKEYIRLLAELRGVTTQELLGQVVERFIDRNLQLIQDYKNELDDLNSKSRRRIDMNT</sequence>